<evidence type="ECO:0000259" key="15">
    <source>
        <dbReference type="PROSITE" id="PS50109"/>
    </source>
</evidence>
<comment type="caution">
    <text evidence="17">The sequence shown here is derived from an EMBL/GenBank/DDBJ whole genome shotgun (WGS) entry which is preliminary data.</text>
</comment>
<keyword evidence="18" id="KW-1185">Reference proteome</keyword>
<dbReference type="InterPro" id="IPR029151">
    <property type="entry name" value="Sensor-like_sf"/>
</dbReference>
<dbReference type="SMART" id="SM00091">
    <property type="entry name" value="PAS"/>
    <property type="match status" value="1"/>
</dbReference>
<evidence type="ECO:0000256" key="9">
    <source>
        <dbReference type="ARBA" id="ARBA00022777"/>
    </source>
</evidence>
<name>A0ABT4CUD3_9CLOT</name>
<evidence type="ECO:0000256" key="3">
    <source>
        <dbReference type="ARBA" id="ARBA00012438"/>
    </source>
</evidence>
<dbReference type="InterPro" id="IPR005467">
    <property type="entry name" value="His_kinase_dom"/>
</dbReference>
<protein>
    <recommendedName>
        <fullName evidence="3">histidine kinase</fullName>
        <ecNumber evidence="3">2.7.13.3</ecNumber>
    </recommendedName>
</protein>
<dbReference type="Gene3D" id="3.30.565.10">
    <property type="entry name" value="Histidine kinase-like ATPase, C-terminal domain"/>
    <property type="match status" value="1"/>
</dbReference>
<dbReference type="EC" id="2.7.13.3" evidence="3"/>
<keyword evidence="13 14" id="KW-0472">Membrane</keyword>
<keyword evidence="8" id="KW-0547">Nucleotide-binding</keyword>
<evidence type="ECO:0000256" key="4">
    <source>
        <dbReference type="ARBA" id="ARBA00022475"/>
    </source>
</evidence>
<comment type="catalytic activity">
    <reaction evidence="1">
        <text>ATP + protein L-histidine = ADP + protein N-phospho-L-histidine.</text>
        <dbReference type="EC" id="2.7.13.3"/>
    </reaction>
</comment>
<keyword evidence="10" id="KW-0067">ATP-binding</keyword>
<dbReference type="CDD" id="cd00130">
    <property type="entry name" value="PAS"/>
    <property type="match status" value="1"/>
</dbReference>
<dbReference type="Gene3D" id="3.30.450.20">
    <property type="entry name" value="PAS domain"/>
    <property type="match status" value="2"/>
</dbReference>
<evidence type="ECO:0000256" key="8">
    <source>
        <dbReference type="ARBA" id="ARBA00022741"/>
    </source>
</evidence>
<feature type="domain" description="PAS" evidence="16">
    <location>
        <begin position="213"/>
        <end position="247"/>
    </location>
</feature>
<dbReference type="Proteomes" id="UP001079657">
    <property type="component" value="Unassembled WGS sequence"/>
</dbReference>
<dbReference type="Pfam" id="PF17203">
    <property type="entry name" value="sCache_3_2"/>
    <property type="match status" value="1"/>
</dbReference>
<dbReference type="NCBIfam" id="TIGR00229">
    <property type="entry name" value="sensory_box"/>
    <property type="match status" value="1"/>
</dbReference>
<evidence type="ECO:0000256" key="13">
    <source>
        <dbReference type="ARBA" id="ARBA00023136"/>
    </source>
</evidence>
<feature type="domain" description="Histidine kinase" evidence="15">
    <location>
        <begin position="332"/>
        <end position="522"/>
    </location>
</feature>
<dbReference type="EMBL" id="JAPQES010000008">
    <property type="protein sequence ID" value="MCY6372672.1"/>
    <property type="molecule type" value="Genomic_DNA"/>
</dbReference>
<dbReference type="PRINTS" id="PR00344">
    <property type="entry name" value="BCTRLSENSOR"/>
</dbReference>
<feature type="transmembrane region" description="Helical" evidence="14">
    <location>
        <begin position="7"/>
        <end position="27"/>
    </location>
</feature>
<dbReference type="PANTHER" id="PTHR43065">
    <property type="entry name" value="SENSOR HISTIDINE KINASE"/>
    <property type="match status" value="1"/>
</dbReference>
<keyword evidence="4" id="KW-1003">Cell membrane</keyword>
<sequence>MKLQYKITLFITIILSIMIVGVGSLTLKQVEKTVETQMGNNAMDLAQTVASMDVIKKTLATTKDYKVIQETVESFRKKTRFQYIIVMDMEGIKYSYPYENALGKVYRSGGEEWVLETGQPYVSADRNVLISAIRAFAPIYYKEKQVGAVLVGLLNNTVNKEIAPHMFNFKLTLVIGLLFGILGAAILSYNIKKTIFGIEPKEIALLLGQRETVLQSLKNGILAVNEKGEIIFFNKTAKKIFGFSNEDRGKNIDNFSSVYAERIMKVLRTGHSVYDREVKISSDKTLLCSHTLLKNHKNEVIGVASTFQDLTKVKHMSQELKSIKKMTNELRAQNHEFMNKLHTISGLIQLEEYDKAVNYISDICEKKQEIVGLLDNKIKNSHIAGILLAKYYKASEAKIFLKIDSKSYLNDLPEGITEGEICSIIGNLIENAIDELVKMEEGEILVRINSDEKELKIWVQDNGRGINKEIRDKIFDKGVTTKRGNRGFGLWIIKQIVDQADGKIKLFQDNGTIWSIHIPMERSSEYD</sequence>
<evidence type="ECO:0000256" key="11">
    <source>
        <dbReference type="ARBA" id="ARBA00022989"/>
    </source>
</evidence>
<dbReference type="RefSeq" id="WP_268051717.1">
    <property type="nucleotide sequence ID" value="NZ_JAPQES010000008.1"/>
</dbReference>
<evidence type="ECO:0000256" key="6">
    <source>
        <dbReference type="ARBA" id="ARBA00022679"/>
    </source>
</evidence>
<evidence type="ECO:0000256" key="12">
    <source>
        <dbReference type="ARBA" id="ARBA00023012"/>
    </source>
</evidence>
<reference evidence="17" key="1">
    <citation type="submission" date="2022-12" db="EMBL/GenBank/DDBJ databases">
        <authorList>
            <person name="Wang J."/>
        </authorList>
    </citation>
    <scope>NUCLEOTIDE SEQUENCE</scope>
    <source>
        <strain evidence="17">HY-42-06</strain>
    </source>
</reference>
<keyword evidence="12" id="KW-0902">Two-component regulatory system</keyword>
<keyword evidence="11 14" id="KW-1133">Transmembrane helix</keyword>
<dbReference type="InterPro" id="IPR039506">
    <property type="entry name" value="SPOB_a"/>
</dbReference>
<dbReference type="Pfam" id="PF14689">
    <property type="entry name" value="SPOB_a"/>
    <property type="match status" value="1"/>
</dbReference>
<evidence type="ECO:0000256" key="1">
    <source>
        <dbReference type="ARBA" id="ARBA00000085"/>
    </source>
</evidence>
<dbReference type="Pfam" id="PF02518">
    <property type="entry name" value="HATPase_c"/>
    <property type="match status" value="1"/>
</dbReference>
<feature type="transmembrane region" description="Helical" evidence="14">
    <location>
        <begin position="171"/>
        <end position="191"/>
    </location>
</feature>
<evidence type="ECO:0000313" key="18">
    <source>
        <dbReference type="Proteomes" id="UP001079657"/>
    </source>
</evidence>
<dbReference type="InterPro" id="IPR004358">
    <property type="entry name" value="Sig_transdc_His_kin-like_C"/>
</dbReference>
<comment type="subcellular location">
    <subcellularLocation>
        <location evidence="2">Cell membrane</location>
        <topology evidence="2">Multi-pass membrane protein</topology>
    </subcellularLocation>
</comment>
<dbReference type="SMART" id="SM00387">
    <property type="entry name" value="HATPase_c"/>
    <property type="match status" value="1"/>
</dbReference>
<keyword evidence="7 14" id="KW-0812">Transmembrane</keyword>
<dbReference type="InterPro" id="IPR036890">
    <property type="entry name" value="HATPase_C_sf"/>
</dbReference>
<dbReference type="SUPFAM" id="SSF55890">
    <property type="entry name" value="Sporulation response regulatory protein Spo0B"/>
    <property type="match status" value="1"/>
</dbReference>
<dbReference type="GO" id="GO:0016301">
    <property type="term" value="F:kinase activity"/>
    <property type="evidence" value="ECO:0007669"/>
    <property type="project" value="UniProtKB-KW"/>
</dbReference>
<evidence type="ECO:0000313" key="17">
    <source>
        <dbReference type="EMBL" id="MCY6372672.1"/>
    </source>
</evidence>
<organism evidence="17 18">
    <name type="scientific">Clostridium ganghwense</name>
    <dbReference type="NCBI Taxonomy" id="312089"/>
    <lineage>
        <taxon>Bacteria</taxon>
        <taxon>Bacillati</taxon>
        <taxon>Bacillota</taxon>
        <taxon>Clostridia</taxon>
        <taxon>Eubacteriales</taxon>
        <taxon>Clostridiaceae</taxon>
        <taxon>Clostridium</taxon>
    </lineage>
</organism>
<dbReference type="InterPro" id="IPR033463">
    <property type="entry name" value="sCache_3"/>
</dbReference>
<dbReference type="SUPFAM" id="SSF55785">
    <property type="entry name" value="PYP-like sensor domain (PAS domain)"/>
    <property type="match status" value="1"/>
</dbReference>
<dbReference type="PROSITE" id="PS50112">
    <property type="entry name" value="PAS"/>
    <property type="match status" value="1"/>
</dbReference>
<dbReference type="Gene3D" id="1.10.287.130">
    <property type="match status" value="1"/>
</dbReference>
<keyword evidence="9 17" id="KW-0418">Kinase</keyword>
<dbReference type="SUPFAM" id="SSF103190">
    <property type="entry name" value="Sensory domain-like"/>
    <property type="match status" value="1"/>
</dbReference>
<evidence type="ECO:0000256" key="7">
    <source>
        <dbReference type="ARBA" id="ARBA00022692"/>
    </source>
</evidence>
<evidence type="ECO:0000256" key="2">
    <source>
        <dbReference type="ARBA" id="ARBA00004651"/>
    </source>
</evidence>
<evidence type="ECO:0000256" key="14">
    <source>
        <dbReference type="SAM" id="Phobius"/>
    </source>
</evidence>
<proteinExistence type="predicted"/>
<keyword evidence="5" id="KW-0597">Phosphoprotein</keyword>
<evidence type="ECO:0000256" key="5">
    <source>
        <dbReference type="ARBA" id="ARBA00022553"/>
    </source>
</evidence>
<evidence type="ECO:0000256" key="10">
    <source>
        <dbReference type="ARBA" id="ARBA00022840"/>
    </source>
</evidence>
<dbReference type="PANTHER" id="PTHR43065:SF10">
    <property type="entry name" value="PEROXIDE STRESS-ACTIVATED HISTIDINE KINASE MAK3"/>
    <property type="match status" value="1"/>
</dbReference>
<accession>A0ABT4CUD3</accession>
<dbReference type="InterPro" id="IPR000014">
    <property type="entry name" value="PAS"/>
</dbReference>
<dbReference type="Pfam" id="PF13426">
    <property type="entry name" value="PAS_9"/>
    <property type="match status" value="1"/>
</dbReference>
<dbReference type="InterPro" id="IPR003594">
    <property type="entry name" value="HATPase_dom"/>
</dbReference>
<gene>
    <name evidence="17" type="ORF">OXH55_18860</name>
</gene>
<dbReference type="InterPro" id="IPR016120">
    <property type="entry name" value="Sig_transdc_His_kin_SpoOB"/>
</dbReference>
<dbReference type="PROSITE" id="PS50109">
    <property type="entry name" value="HIS_KIN"/>
    <property type="match status" value="1"/>
</dbReference>
<dbReference type="SUPFAM" id="SSF55874">
    <property type="entry name" value="ATPase domain of HSP90 chaperone/DNA topoisomerase II/histidine kinase"/>
    <property type="match status" value="1"/>
</dbReference>
<keyword evidence="6" id="KW-0808">Transferase</keyword>
<dbReference type="InterPro" id="IPR035965">
    <property type="entry name" value="PAS-like_dom_sf"/>
</dbReference>
<evidence type="ECO:0000259" key="16">
    <source>
        <dbReference type="PROSITE" id="PS50112"/>
    </source>
</evidence>